<keyword evidence="3" id="KW-1185">Reference proteome</keyword>
<dbReference type="Proteomes" id="UP000293360">
    <property type="component" value="Unassembled WGS sequence"/>
</dbReference>
<feature type="region of interest" description="Disordered" evidence="1">
    <location>
        <begin position="127"/>
        <end position="146"/>
    </location>
</feature>
<name>A0A4Q4TX19_9PEZI</name>
<evidence type="ECO:0000313" key="3">
    <source>
        <dbReference type="Proteomes" id="UP000293360"/>
    </source>
</evidence>
<reference evidence="2 3" key="1">
    <citation type="submission" date="2018-06" db="EMBL/GenBank/DDBJ databases">
        <title>Complete Genomes of Monosporascus.</title>
        <authorList>
            <person name="Robinson A.J."/>
            <person name="Natvig D.O."/>
        </authorList>
    </citation>
    <scope>NUCLEOTIDE SEQUENCE [LARGE SCALE GENOMIC DNA]</scope>
    <source>
        <strain evidence="2 3">CBS 110550</strain>
    </source>
</reference>
<evidence type="ECO:0000256" key="1">
    <source>
        <dbReference type="SAM" id="MobiDB-lite"/>
    </source>
</evidence>
<feature type="compositionally biased region" description="Low complexity" evidence="1">
    <location>
        <begin position="675"/>
        <end position="686"/>
    </location>
</feature>
<sequence>MDQKGRRQKLAFELGNVNGGYNVDKEPDTETVVPLRLALSVVTPVKNPLEEIVKLNVGNGGGNTDPVIIVALALPLIDTVVGKGGPETVEAVPVVKERELYPAEPADAPVPVEVPLVMVDEFPKGKGKGADCEAVPAPEVTPLDGTLRETEGVPLDEETVPGRAEVERVSPLDAGTGPPVGNGSAVELPPGYGGETKLEGGLDPVTLPVEMATVREPEETVPKLEVTGILPKAELLELPSEYEAEDEVAVVPDGGLELRVPERLIVDRDPELVKTEKVPEANGAMEEPVGLIDPVPFDIEYGAEPVEEDPAPMLEEPEEVAACADVPALDGMVIIPVSVPVISLNPAVELDAVPAGVDPGDSVPPVAIELVATDPVAPAAVPLLGNGGRGTVPEKVSTDMVPPAPVTVDRDRLAACVAEDPDPEPADVLEAIPDIELNPINDVGYAAELEPDWPEEDDPGTAAVLALSEAVPEEEEPDASPEELIPEAVEAPRLDPVPGPEEPLAADEDKVLPVTAAVAENPEIIVLVWVTVIVLECGIVKDPLSELREAAEAAPDDRLAGPVADAPIIDEPDLKPVAELADLEDEPPAEDLAVVEPEESELVPDPGTGPADAEPAAEPVGPKPVELEPLITDPNEEAVTRPADAEPAADPVTGPVDAEPVDEEAVPNSAPGSVDADPAAEPADNDPVTEPVDDEPVRDPNAGSEVDPDDAELVAVEPGVS</sequence>
<proteinExistence type="predicted"/>
<dbReference type="EMBL" id="QJNU01000022">
    <property type="protein sequence ID" value="RYP10143.1"/>
    <property type="molecule type" value="Genomic_DNA"/>
</dbReference>
<comment type="caution">
    <text evidence="2">The sequence shown here is derived from an EMBL/GenBank/DDBJ whole genome shotgun (WGS) entry which is preliminary data.</text>
</comment>
<protein>
    <submittedName>
        <fullName evidence="2">Uncharacterized protein</fullName>
    </submittedName>
</protein>
<feature type="region of interest" description="Disordered" evidence="1">
    <location>
        <begin position="553"/>
        <end position="721"/>
    </location>
</feature>
<dbReference type="OrthoDB" id="4772103at2759"/>
<evidence type="ECO:0000313" key="2">
    <source>
        <dbReference type="EMBL" id="RYP10143.1"/>
    </source>
</evidence>
<accession>A0A4Q4TX19</accession>
<gene>
    <name evidence="2" type="ORF">DL764_000853</name>
</gene>
<organism evidence="2 3">
    <name type="scientific">Monosporascus ibericus</name>
    <dbReference type="NCBI Taxonomy" id="155417"/>
    <lineage>
        <taxon>Eukaryota</taxon>
        <taxon>Fungi</taxon>
        <taxon>Dikarya</taxon>
        <taxon>Ascomycota</taxon>
        <taxon>Pezizomycotina</taxon>
        <taxon>Sordariomycetes</taxon>
        <taxon>Xylariomycetidae</taxon>
        <taxon>Xylariales</taxon>
        <taxon>Xylariales incertae sedis</taxon>
        <taxon>Monosporascus</taxon>
    </lineage>
</organism>
<dbReference type="AlphaFoldDB" id="A0A4Q4TX19"/>